<evidence type="ECO:0000256" key="5">
    <source>
        <dbReference type="ARBA" id="ARBA00023136"/>
    </source>
</evidence>
<feature type="transmembrane region" description="Helical" evidence="6">
    <location>
        <begin position="71"/>
        <end position="92"/>
    </location>
</feature>
<dbReference type="Proteomes" id="UP000490386">
    <property type="component" value="Unassembled WGS sequence"/>
</dbReference>
<comment type="similarity">
    <text evidence="2">Belongs to the EamA transporter family.</text>
</comment>
<dbReference type="OrthoDB" id="154915at2"/>
<evidence type="ECO:0000313" key="8">
    <source>
        <dbReference type="EMBL" id="KAB1636276.1"/>
    </source>
</evidence>
<feature type="transmembrane region" description="Helical" evidence="6">
    <location>
        <begin position="314"/>
        <end position="333"/>
    </location>
</feature>
<reference evidence="8 9" key="1">
    <citation type="submission" date="2019-09" db="EMBL/GenBank/DDBJ databases">
        <title>Phylogeny of genus Pseudoclavibacter and closely related genus.</title>
        <authorList>
            <person name="Li Y."/>
        </authorList>
    </citation>
    <scope>NUCLEOTIDE SEQUENCE [LARGE SCALE GENOMIC DNA]</scope>
    <source>
        <strain evidence="8 9">THG-MD12</strain>
    </source>
</reference>
<feature type="transmembrane region" description="Helical" evidence="6">
    <location>
        <begin position="130"/>
        <end position="151"/>
    </location>
</feature>
<dbReference type="PANTHER" id="PTHR32322:SF2">
    <property type="entry name" value="EAMA DOMAIN-CONTAINING PROTEIN"/>
    <property type="match status" value="1"/>
</dbReference>
<feature type="transmembrane region" description="Helical" evidence="6">
    <location>
        <begin position="288"/>
        <end position="308"/>
    </location>
</feature>
<feature type="transmembrane region" description="Helical" evidence="6">
    <location>
        <begin position="187"/>
        <end position="206"/>
    </location>
</feature>
<keyword evidence="3 6" id="KW-0812">Transmembrane</keyword>
<proteinExistence type="inferred from homology"/>
<comment type="caution">
    <text evidence="8">The sequence shown here is derived from an EMBL/GenBank/DDBJ whole genome shotgun (WGS) entry which is preliminary data.</text>
</comment>
<comment type="subcellular location">
    <subcellularLocation>
        <location evidence="1">Membrane</location>
        <topology evidence="1">Multi-pass membrane protein</topology>
    </subcellularLocation>
</comment>
<feature type="domain" description="EamA" evidence="7">
    <location>
        <begin position="40"/>
        <end position="177"/>
    </location>
</feature>
<dbReference type="Pfam" id="PF00892">
    <property type="entry name" value="EamA"/>
    <property type="match status" value="2"/>
</dbReference>
<gene>
    <name evidence="8" type="ORF">F8O03_17330</name>
</gene>
<feature type="transmembrane region" description="Helical" evidence="6">
    <location>
        <begin position="163"/>
        <end position="181"/>
    </location>
</feature>
<feature type="transmembrane region" description="Helical" evidence="6">
    <location>
        <begin position="258"/>
        <end position="281"/>
    </location>
</feature>
<feature type="transmembrane region" description="Helical" evidence="6">
    <location>
        <begin position="104"/>
        <end position="124"/>
    </location>
</feature>
<sequence>MDTNANDVAFRDASATASVAAPNAAPRTAASPANSSRLASGLLFALISAGAFALSGPFARGLLDAGWTPGAAVTARVSLAALALAPVAVLALRGRWRLLAARRNLVTLVVYGAIAVAGTQLAYFSAVATLQVGVALLIEYTAPAIVVLWMWMRHRQRPHALTLLGAVIAAGGLLLVLQIFGGVQLDLAGVLWALGAMLGVAFYFVMSADTETELPATVLAGGGLLVGAVVLGLAGLVGVLPMSVTDAPVELGGASMPWWVAVLVLGLVTAAGAYVTGIAAARRLGPRLTSFVGLSEVIGAVLFAWLLLGELPNGVQLAGGALILVGVVVVRLGEARITR</sequence>
<name>A0A7J5AXZ7_9MICO</name>
<evidence type="ECO:0000259" key="7">
    <source>
        <dbReference type="Pfam" id="PF00892"/>
    </source>
</evidence>
<feature type="transmembrane region" description="Helical" evidence="6">
    <location>
        <begin position="218"/>
        <end position="238"/>
    </location>
</feature>
<dbReference type="AlphaFoldDB" id="A0A7J5AXZ7"/>
<evidence type="ECO:0000256" key="3">
    <source>
        <dbReference type="ARBA" id="ARBA00022692"/>
    </source>
</evidence>
<dbReference type="InterPro" id="IPR000620">
    <property type="entry name" value="EamA_dom"/>
</dbReference>
<feature type="domain" description="EamA" evidence="7">
    <location>
        <begin position="188"/>
        <end position="330"/>
    </location>
</feature>
<keyword evidence="5 6" id="KW-0472">Membrane</keyword>
<dbReference type="RefSeq" id="WP_151424983.1">
    <property type="nucleotide sequence ID" value="NZ_WBJX01000007.1"/>
</dbReference>
<keyword evidence="4 6" id="KW-1133">Transmembrane helix</keyword>
<dbReference type="EMBL" id="WBJX01000007">
    <property type="protein sequence ID" value="KAB1636276.1"/>
    <property type="molecule type" value="Genomic_DNA"/>
</dbReference>
<dbReference type="InterPro" id="IPR037185">
    <property type="entry name" value="EmrE-like"/>
</dbReference>
<evidence type="ECO:0000256" key="2">
    <source>
        <dbReference type="ARBA" id="ARBA00007362"/>
    </source>
</evidence>
<dbReference type="PANTHER" id="PTHR32322">
    <property type="entry name" value="INNER MEMBRANE TRANSPORTER"/>
    <property type="match status" value="1"/>
</dbReference>
<protein>
    <submittedName>
        <fullName evidence="8">EamA family transporter</fullName>
    </submittedName>
</protein>
<keyword evidence="9" id="KW-1185">Reference proteome</keyword>
<evidence type="ECO:0000256" key="1">
    <source>
        <dbReference type="ARBA" id="ARBA00004141"/>
    </source>
</evidence>
<evidence type="ECO:0000256" key="4">
    <source>
        <dbReference type="ARBA" id="ARBA00022989"/>
    </source>
</evidence>
<dbReference type="InterPro" id="IPR050638">
    <property type="entry name" value="AA-Vitamin_Transporters"/>
</dbReference>
<feature type="transmembrane region" description="Helical" evidence="6">
    <location>
        <begin position="38"/>
        <end position="59"/>
    </location>
</feature>
<dbReference type="GO" id="GO:0016020">
    <property type="term" value="C:membrane"/>
    <property type="evidence" value="ECO:0007669"/>
    <property type="project" value="UniProtKB-SubCell"/>
</dbReference>
<dbReference type="SUPFAM" id="SSF103481">
    <property type="entry name" value="Multidrug resistance efflux transporter EmrE"/>
    <property type="match status" value="2"/>
</dbReference>
<organism evidence="8 9">
    <name type="scientific">Pseudoclavibacter terrae</name>
    <dbReference type="NCBI Taxonomy" id="1530195"/>
    <lineage>
        <taxon>Bacteria</taxon>
        <taxon>Bacillati</taxon>
        <taxon>Actinomycetota</taxon>
        <taxon>Actinomycetes</taxon>
        <taxon>Micrococcales</taxon>
        <taxon>Microbacteriaceae</taxon>
        <taxon>Pseudoclavibacter</taxon>
    </lineage>
</organism>
<evidence type="ECO:0000313" key="9">
    <source>
        <dbReference type="Proteomes" id="UP000490386"/>
    </source>
</evidence>
<evidence type="ECO:0000256" key="6">
    <source>
        <dbReference type="SAM" id="Phobius"/>
    </source>
</evidence>
<accession>A0A7J5AXZ7</accession>